<reference evidence="2 3" key="1">
    <citation type="submission" date="2021-04" db="EMBL/GenBank/DDBJ databases">
        <authorList>
            <person name="Ivanova A."/>
        </authorList>
    </citation>
    <scope>NUCLEOTIDE SEQUENCE [LARGE SCALE GENOMIC DNA]</scope>
    <source>
        <strain evidence="2 3">G18</strain>
    </source>
</reference>
<accession>A0ABS5C0S2</accession>
<organism evidence="2 3">
    <name type="scientific">Gemmata palustris</name>
    <dbReference type="NCBI Taxonomy" id="2822762"/>
    <lineage>
        <taxon>Bacteria</taxon>
        <taxon>Pseudomonadati</taxon>
        <taxon>Planctomycetota</taxon>
        <taxon>Planctomycetia</taxon>
        <taxon>Gemmatales</taxon>
        <taxon>Gemmataceae</taxon>
        <taxon>Gemmata</taxon>
    </lineage>
</organism>
<comment type="caution">
    <text evidence="2">The sequence shown here is derived from an EMBL/GenBank/DDBJ whole genome shotgun (WGS) entry which is preliminary data.</text>
</comment>
<dbReference type="Pfam" id="PF13625">
    <property type="entry name" value="Helicase_C_3"/>
    <property type="match status" value="1"/>
</dbReference>
<dbReference type="EMBL" id="JAGKQQ010000001">
    <property type="protein sequence ID" value="MBP3959554.1"/>
    <property type="molecule type" value="Genomic_DNA"/>
</dbReference>
<gene>
    <name evidence="2" type="ORF">J8F10_30285</name>
</gene>
<dbReference type="GO" id="GO:0004386">
    <property type="term" value="F:helicase activity"/>
    <property type="evidence" value="ECO:0007669"/>
    <property type="project" value="UniProtKB-KW"/>
</dbReference>
<evidence type="ECO:0000259" key="1">
    <source>
        <dbReference type="Pfam" id="PF13625"/>
    </source>
</evidence>
<name>A0ABS5C0S2_9BACT</name>
<dbReference type="InterPro" id="IPR032830">
    <property type="entry name" value="XPB/Ssl2_N"/>
</dbReference>
<sequence length="709" mass="76323">MKSAALLTEHYNTSMSAIPETDWSLRYRDALGRYAEPLLRAVADKLVRPRAKQPADELLDKAVATIINAPVIDRRIKDQPPAARKLLAFMGLSRQPRWKVGHLLTLLAALDHNDGFGPVQTLLEAGLLFPELDAQGPPIDDFAAWFGAAGTHNAVVVALPGVAARARSEDLELPNLASPDHEAGAARQADGLEWPLRLAVAWQQVHADAVRLTQGNTLFKRDLLRLQSDAVLAAPPVDQLVTIADAGVFSLLWARAVGLLGERDGALEAGTFPPAWDGPLFALLADLFAALPLVEAWDPLAGYSPTEAGLSPTPTAGLLALLFARDFVYPDTVAEWLWSHHPSWAGALPPESAKDRGASWVRGFLLGVAYPLGVVEVSGDFVRLSAFGRFVLFGEKEPPAPPAFPQTLLVQPNAEVLAYRQGLTPALIAALSRFAGWKGIGPACTLELTPEQTYRGLESGLTLPMIVQTLNRHGTRPVPAGVADLLQRWASKRERITIFSSAVLVEFQTPAELDAAVARGIIALRLTDRIGMTADGGEPSLSNLRLIGNRDYESKPQRCLTTADDGVTLTVDTPQADLLLEAEIGQFAEPLPIEPNGTRRFRLTPTSLRRAVENGRPLADLDAWFVERSGAPLSAAGRLLLLGSQLPAPQALRLLVVKLPTAEVADGVMQWPGTRSLVAERLGPLAVSVDEEQLAAFRDALKELGVNVV</sequence>
<proteinExistence type="predicted"/>
<dbReference type="RefSeq" id="WP_210660248.1">
    <property type="nucleotide sequence ID" value="NZ_JAGKQQ010000001.1"/>
</dbReference>
<evidence type="ECO:0000313" key="2">
    <source>
        <dbReference type="EMBL" id="MBP3959554.1"/>
    </source>
</evidence>
<keyword evidence="2" id="KW-0378">Hydrolase</keyword>
<keyword evidence="2" id="KW-0067">ATP-binding</keyword>
<evidence type="ECO:0000313" key="3">
    <source>
        <dbReference type="Proteomes" id="UP000676565"/>
    </source>
</evidence>
<dbReference type="Proteomes" id="UP000676565">
    <property type="component" value="Unassembled WGS sequence"/>
</dbReference>
<keyword evidence="2" id="KW-0347">Helicase</keyword>
<keyword evidence="3" id="KW-1185">Reference proteome</keyword>
<feature type="domain" description="Helicase XPB/Ssl2 N-terminal" evidence="1">
    <location>
        <begin position="408"/>
        <end position="519"/>
    </location>
</feature>
<keyword evidence="2" id="KW-0547">Nucleotide-binding</keyword>
<protein>
    <submittedName>
        <fullName evidence="2">Helicase-associated domain-containing protein</fullName>
    </submittedName>
</protein>